<feature type="transmembrane region" description="Helical" evidence="1">
    <location>
        <begin position="60"/>
        <end position="79"/>
    </location>
</feature>
<protein>
    <submittedName>
        <fullName evidence="2">Unannotated protein</fullName>
    </submittedName>
</protein>
<feature type="transmembrane region" description="Helical" evidence="1">
    <location>
        <begin position="145"/>
        <end position="166"/>
    </location>
</feature>
<keyword evidence="1" id="KW-0472">Membrane</keyword>
<evidence type="ECO:0000313" key="2">
    <source>
        <dbReference type="EMBL" id="CAB4564693.1"/>
    </source>
</evidence>
<sequence length="254" mass="26402">MIDTLRSEWIKFRTVPMNVVLLGIGAGLPFLITLLTTLLIDADDMDGQDVLELAVGSSLITAMLLGVIAVAGVAGEFGFGTIRPTFAATPRRMRVVGAKVVLSVGVAAVVQFVLIAVCFAIGSALITSRGGSAGWADTSGSREPIVGIVLFAAIVSLIGVGIGLLVRSTPGAVAILILWPLIAEGLIATLLFVARLDTVAEFLPFQAGNRLWFFDDGSLGEDVVLGRWTGGLVFLVAGAVVVWLGALVTSKRDA</sequence>
<dbReference type="AlphaFoldDB" id="A0A6J6DRD3"/>
<dbReference type="EMBL" id="CAEZSR010000072">
    <property type="protein sequence ID" value="CAB4564693.1"/>
    <property type="molecule type" value="Genomic_DNA"/>
</dbReference>
<name>A0A6J6DRD3_9ZZZZ</name>
<organism evidence="2">
    <name type="scientific">freshwater metagenome</name>
    <dbReference type="NCBI Taxonomy" id="449393"/>
    <lineage>
        <taxon>unclassified sequences</taxon>
        <taxon>metagenomes</taxon>
        <taxon>ecological metagenomes</taxon>
    </lineage>
</organism>
<keyword evidence="1" id="KW-1133">Transmembrane helix</keyword>
<feature type="transmembrane region" description="Helical" evidence="1">
    <location>
        <begin position="100"/>
        <end position="125"/>
    </location>
</feature>
<feature type="transmembrane region" description="Helical" evidence="1">
    <location>
        <begin position="173"/>
        <end position="194"/>
    </location>
</feature>
<proteinExistence type="predicted"/>
<feature type="transmembrane region" description="Helical" evidence="1">
    <location>
        <begin position="20"/>
        <end position="40"/>
    </location>
</feature>
<gene>
    <name evidence="2" type="ORF">UFOPK1493_02012</name>
</gene>
<evidence type="ECO:0000256" key="1">
    <source>
        <dbReference type="SAM" id="Phobius"/>
    </source>
</evidence>
<accession>A0A6J6DRD3</accession>
<keyword evidence="1" id="KW-0812">Transmembrane</keyword>
<reference evidence="2" key="1">
    <citation type="submission" date="2020-05" db="EMBL/GenBank/DDBJ databases">
        <authorList>
            <person name="Chiriac C."/>
            <person name="Salcher M."/>
            <person name="Ghai R."/>
            <person name="Kavagutti S V."/>
        </authorList>
    </citation>
    <scope>NUCLEOTIDE SEQUENCE</scope>
</reference>
<feature type="transmembrane region" description="Helical" evidence="1">
    <location>
        <begin position="228"/>
        <end position="248"/>
    </location>
</feature>